<organism evidence="2 3">
    <name type="scientific">Rubroshorea leprosula</name>
    <dbReference type="NCBI Taxonomy" id="152421"/>
    <lineage>
        <taxon>Eukaryota</taxon>
        <taxon>Viridiplantae</taxon>
        <taxon>Streptophyta</taxon>
        <taxon>Embryophyta</taxon>
        <taxon>Tracheophyta</taxon>
        <taxon>Spermatophyta</taxon>
        <taxon>Magnoliopsida</taxon>
        <taxon>eudicotyledons</taxon>
        <taxon>Gunneridae</taxon>
        <taxon>Pentapetalae</taxon>
        <taxon>rosids</taxon>
        <taxon>malvids</taxon>
        <taxon>Malvales</taxon>
        <taxon>Dipterocarpaceae</taxon>
        <taxon>Rubroshorea</taxon>
    </lineage>
</organism>
<feature type="region of interest" description="Disordered" evidence="1">
    <location>
        <begin position="98"/>
        <end position="129"/>
    </location>
</feature>
<keyword evidence="3" id="KW-1185">Reference proteome</keyword>
<gene>
    <name evidence="2" type="ORF">SLEP1_g59814</name>
</gene>
<reference evidence="2 3" key="1">
    <citation type="journal article" date="2021" name="Commun. Biol.">
        <title>The genome of Shorea leprosula (Dipterocarpaceae) highlights the ecological relevance of drought in aseasonal tropical rainforests.</title>
        <authorList>
            <person name="Ng K.K.S."/>
            <person name="Kobayashi M.J."/>
            <person name="Fawcett J.A."/>
            <person name="Hatakeyama M."/>
            <person name="Paape T."/>
            <person name="Ng C.H."/>
            <person name="Ang C.C."/>
            <person name="Tnah L.H."/>
            <person name="Lee C.T."/>
            <person name="Nishiyama T."/>
            <person name="Sese J."/>
            <person name="O'Brien M.J."/>
            <person name="Copetti D."/>
            <person name="Mohd Noor M.I."/>
            <person name="Ong R.C."/>
            <person name="Putra M."/>
            <person name="Sireger I.Z."/>
            <person name="Indrioko S."/>
            <person name="Kosugi Y."/>
            <person name="Izuno A."/>
            <person name="Isagi Y."/>
            <person name="Lee S.L."/>
            <person name="Shimizu K.K."/>
        </authorList>
    </citation>
    <scope>NUCLEOTIDE SEQUENCE [LARGE SCALE GENOMIC DNA]</scope>
    <source>
        <strain evidence="2">214</strain>
    </source>
</reference>
<evidence type="ECO:0000313" key="3">
    <source>
        <dbReference type="Proteomes" id="UP001054252"/>
    </source>
</evidence>
<comment type="caution">
    <text evidence="2">The sequence shown here is derived from an EMBL/GenBank/DDBJ whole genome shotgun (WGS) entry which is preliminary data.</text>
</comment>
<evidence type="ECO:0000313" key="2">
    <source>
        <dbReference type="EMBL" id="GKV53279.1"/>
    </source>
</evidence>
<dbReference type="AlphaFoldDB" id="A0AAV5MWC5"/>
<dbReference type="EMBL" id="BPVZ01001227">
    <property type="protein sequence ID" value="GKV53279.1"/>
    <property type="molecule type" value="Genomic_DNA"/>
</dbReference>
<dbReference type="Proteomes" id="UP001054252">
    <property type="component" value="Unassembled WGS sequence"/>
</dbReference>
<feature type="compositionally biased region" description="Low complexity" evidence="1">
    <location>
        <begin position="98"/>
        <end position="110"/>
    </location>
</feature>
<name>A0AAV5MWC5_9ROSI</name>
<proteinExistence type="predicted"/>
<evidence type="ECO:0000256" key="1">
    <source>
        <dbReference type="SAM" id="MobiDB-lite"/>
    </source>
</evidence>
<sequence>MQNYWAWHPQEYWYPPPQNNFPGYPNPQNDFRSYGGPQRNYGGNNYGGNNFHGNGNKYVNAQDYSTNIGPGTGGRFTNIGPGAGASNYGPGAGGINHNNGPGAGAHNSGPRSGHFNSGPGHFNSGSGHINSGSVYGGEFRNSNVTPWYPPRSKFQCYPYPQNDFRGYGVVPSYLRNEIYGNDNNFQDYSNNYGPGAGRRVKNVGHGAGALKVGLAAGAWKHQPCP</sequence>
<protein>
    <submittedName>
        <fullName evidence="2">Uncharacterized protein</fullName>
    </submittedName>
</protein>
<accession>A0AAV5MWC5</accession>